<keyword evidence="1" id="KW-1133">Transmembrane helix</keyword>
<reference evidence="2 3" key="1">
    <citation type="submission" date="2023-03" db="EMBL/GenBank/DDBJ databases">
        <title>Mating type loci evolution in Malassezia.</title>
        <authorList>
            <person name="Coelho M.A."/>
        </authorList>
    </citation>
    <scope>NUCLEOTIDE SEQUENCE [LARGE SCALE GENOMIC DNA]</scope>
    <source>
        <strain evidence="2 3">CBS 13387</strain>
    </source>
</reference>
<feature type="transmembrane region" description="Helical" evidence="1">
    <location>
        <begin position="12"/>
        <end position="31"/>
    </location>
</feature>
<protein>
    <submittedName>
        <fullName evidence="2">Uncharacterized protein</fullName>
    </submittedName>
</protein>
<evidence type="ECO:0000313" key="2">
    <source>
        <dbReference type="EMBL" id="WFD15873.1"/>
    </source>
</evidence>
<evidence type="ECO:0000256" key="1">
    <source>
        <dbReference type="SAM" id="Phobius"/>
    </source>
</evidence>
<keyword evidence="1" id="KW-0812">Transmembrane</keyword>
<accession>A0AAJ5Z2R9</accession>
<dbReference type="AlphaFoldDB" id="A0AAJ5Z2R9"/>
<gene>
    <name evidence="2" type="ORF">MARU1_001897</name>
</gene>
<keyword evidence="3" id="KW-1185">Reference proteome</keyword>
<dbReference type="EMBL" id="CP119918">
    <property type="protein sequence ID" value="WFD15873.1"/>
    <property type="molecule type" value="Genomic_DNA"/>
</dbReference>
<proteinExistence type="predicted"/>
<evidence type="ECO:0000313" key="3">
    <source>
        <dbReference type="Proteomes" id="UP001217582"/>
    </source>
</evidence>
<keyword evidence="1" id="KW-0472">Membrane</keyword>
<sequence>MSPALRRQRWAAPVVAFGSVIALGVLAWSWASKSNSKEDSTSRTQPVVKPVLCISFAYDDAWSEQLKHAPEMIDNLLHSLENKFTVYVIVHAPDGISPPLNSERLLLYSKAQGRAMLARALLPQCHVECVFTDKHEKVAWDVNDDMAAYLTRLNQLAQVVDKMVVVVIPCASAKVSSSPIMLADLQRAFKKHAISQRTCIQWLYTSSWDAWDDVKRLLDDLREQIWV</sequence>
<dbReference type="Proteomes" id="UP001217582">
    <property type="component" value="Chromosome 3"/>
</dbReference>
<name>A0AAJ5Z2R9_9BASI</name>
<organism evidence="2 3">
    <name type="scientific">Malassezia arunalokei</name>
    <dbReference type="NCBI Taxonomy" id="1514897"/>
    <lineage>
        <taxon>Eukaryota</taxon>
        <taxon>Fungi</taxon>
        <taxon>Dikarya</taxon>
        <taxon>Basidiomycota</taxon>
        <taxon>Ustilaginomycotina</taxon>
        <taxon>Malasseziomycetes</taxon>
        <taxon>Malasseziales</taxon>
        <taxon>Malasseziaceae</taxon>
        <taxon>Malassezia</taxon>
    </lineage>
</organism>